<reference evidence="6" key="1">
    <citation type="submission" date="2017-05" db="EMBL/GenBank/DDBJ databases">
        <authorList>
            <person name="Sharma S."/>
            <person name="Sidhu C."/>
            <person name="Pinnaka A.K."/>
        </authorList>
    </citation>
    <scope>NUCLEOTIDE SEQUENCE [LARGE SCALE GENOMIC DNA]</scope>
    <source>
        <strain evidence="6">AK93</strain>
    </source>
</reference>
<keyword evidence="1 2" id="KW-0597">Phosphoprotein</keyword>
<evidence type="ECO:0000256" key="2">
    <source>
        <dbReference type="PROSITE-ProRule" id="PRU00169"/>
    </source>
</evidence>
<accession>A0A3E0WJG5</accession>
<protein>
    <recommendedName>
        <fullName evidence="4">Response regulatory domain-containing protein</fullName>
    </recommendedName>
</protein>
<sequence length="147" mass="16111">MEEVRILIVEDDAALRTIMALILEELPHSVSFADSGAVALTAAAETFPDVVFIDLGLPDMSGFELARRFRERGSRARLVALTGFDDPATRAQANEAGFDRFFTSPWNSTSWRTYSLKASAISRRRQTPSRHSAHEAKTSGKGLIGAL</sequence>
<dbReference type="EMBL" id="NFZW01000036">
    <property type="protein sequence ID" value="RFA32015.1"/>
    <property type="molecule type" value="Genomic_DNA"/>
</dbReference>
<comment type="caution">
    <text evidence="5">The sequence shown here is derived from an EMBL/GenBank/DDBJ whole genome shotgun (WGS) entry which is preliminary data.</text>
</comment>
<evidence type="ECO:0000256" key="1">
    <source>
        <dbReference type="ARBA" id="ARBA00022553"/>
    </source>
</evidence>
<evidence type="ECO:0000259" key="4">
    <source>
        <dbReference type="PROSITE" id="PS50110"/>
    </source>
</evidence>
<dbReference type="PANTHER" id="PTHR44591">
    <property type="entry name" value="STRESS RESPONSE REGULATOR PROTEIN 1"/>
    <property type="match status" value="1"/>
</dbReference>
<dbReference type="Pfam" id="PF00072">
    <property type="entry name" value="Response_reg"/>
    <property type="match status" value="1"/>
</dbReference>
<dbReference type="InterPro" id="IPR011006">
    <property type="entry name" value="CheY-like_superfamily"/>
</dbReference>
<feature type="modified residue" description="4-aspartylphosphate" evidence="2">
    <location>
        <position position="54"/>
    </location>
</feature>
<dbReference type="Gene3D" id="3.40.50.2300">
    <property type="match status" value="1"/>
</dbReference>
<dbReference type="AlphaFoldDB" id="A0A3E0WJG5"/>
<dbReference type="GO" id="GO:0000160">
    <property type="term" value="P:phosphorelay signal transduction system"/>
    <property type="evidence" value="ECO:0007669"/>
    <property type="project" value="InterPro"/>
</dbReference>
<dbReference type="OrthoDB" id="9802155at2"/>
<feature type="domain" description="Response regulatory" evidence="4">
    <location>
        <begin position="5"/>
        <end position="119"/>
    </location>
</feature>
<proteinExistence type="predicted"/>
<evidence type="ECO:0000256" key="3">
    <source>
        <dbReference type="SAM" id="MobiDB-lite"/>
    </source>
</evidence>
<dbReference type="InterPro" id="IPR001789">
    <property type="entry name" value="Sig_transdc_resp-reg_receiver"/>
</dbReference>
<dbReference type="RefSeq" id="WP_116303997.1">
    <property type="nucleotide sequence ID" value="NZ_NFZV01000036.1"/>
</dbReference>
<evidence type="ECO:0000313" key="6">
    <source>
        <dbReference type="Proteomes" id="UP000256763"/>
    </source>
</evidence>
<dbReference type="PANTHER" id="PTHR44591:SF3">
    <property type="entry name" value="RESPONSE REGULATORY DOMAIN-CONTAINING PROTEIN"/>
    <property type="match status" value="1"/>
</dbReference>
<feature type="region of interest" description="Disordered" evidence="3">
    <location>
        <begin position="124"/>
        <end position="147"/>
    </location>
</feature>
<gene>
    <name evidence="5" type="ORF">CAL65_20920</name>
</gene>
<evidence type="ECO:0000313" key="5">
    <source>
        <dbReference type="EMBL" id="RFA32015.1"/>
    </source>
</evidence>
<dbReference type="PROSITE" id="PS50110">
    <property type="entry name" value="RESPONSE_REGULATORY"/>
    <property type="match status" value="1"/>
</dbReference>
<dbReference type="SMART" id="SM00448">
    <property type="entry name" value="REC"/>
    <property type="match status" value="1"/>
</dbReference>
<dbReference type="Proteomes" id="UP000256763">
    <property type="component" value="Unassembled WGS sequence"/>
</dbReference>
<dbReference type="SUPFAM" id="SSF52172">
    <property type="entry name" value="CheY-like"/>
    <property type="match status" value="1"/>
</dbReference>
<dbReference type="InterPro" id="IPR050595">
    <property type="entry name" value="Bact_response_regulator"/>
</dbReference>
<dbReference type="CDD" id="cd00156">
    <property type="entry name" value="REC"/>
    <property type="match status" value="1"/>
</dbReference>
<keyword evidence="6" id="KW-1185">Reference proteome</keyword>
<organism evidence="5 6">
    <name type="scientific">Alkalilimnicola ehrlichii</name>
    <dbReference type="NCBI Taxonomy" id="351052"/>
    <lineage>
        <taxon>Bacteria</taxon>
        <taxon>Pseudomonadati</taxon>
        <taxon>Pseudomonadota</taxon>
        <taxon>Gammaproteobacteria</taxon>
        <taxon>Chromatiales</taxon>
        <taxon>Ectothiorhodospiraceae</taxon>
        <taxon>Alkalilimnicola</taxon>
    </lineage>
</organism>
<name>A0A3E0WJG5_9GAMM</name>